<name>A0ABY4I9R9_CHIFI</name>
<proteinExistence type="predicted"/>
<accession>A0ABY4I9R9</accession>
<dbReference type="EMBL" id="CP095855">
    <property type="protein sequence ID" value="UPK72859.1"/>
    <property type="molecule type" value="Genomic_DNA"/>
</dbReference>
<gene>
    <name evidence="1" type="ORF">MYF79_16330</name>
</gene>
<evidence type="ECO:0000313" key="2">
    <source>
        <dbReference type="Proteomes" id="UP000830198"/>
    </source>
</evidence>
<dbReference type="Proteomes" id="UP000830198">
    <property type="component" value="Chromosome"/>
</dbReference>
<sequence>MFKLEDKLVAKEAGLTLLKSILSVTPGGGFLNEYIEFRSRIKQERFNNFISQFAEYLTSNNIEANPDLNNEDFDDLFEAVIRRVVSTKSAEKHNRFRDILLNFIENPSMEIDEAEIFLGLANDLSDPAIIILKQHKILRRNFVDKNTKLRRLEYDLPILNGKTVAESTLKEKGLANNFDFVNQQRLDTDLEIKKIKAEIDALNAINAASYYNMDEDAFLYQKQILLSKGLLADNYTGATVGGSPFVYMTITEFGEKFIEFIIRG</sequence>
<protein>
    <submittedName>
        <fullName evidence="1">Uncharacterized protein</fullName>
    </submittedName>
</protein>
<reference evidence="1 2" key="1">
    <citation type="submission" date="2022-04" db="EMBL/GenBank/DDBJ databases">
        <title>The arsenic-methylating capacity of Chitinophaga filiformis YT5 during chitin decomposition.</title>
        <authorList>
            <person name="Chen G."/>
            <person name="Liang Y."/>
        </authorList>
    </citation>
    <scope>NUCLEOTIDE SEQUENCE [LARGE SCALE GENOMIC DNA]</scope>
    <source>
        <strain evidence="1 2">YT5</strain>
    </source>
</reference>
<organism evidence="1 2">
    <name type="scientific">Chitinophaga filiformis</name>
    <name type="common">Myxococcus filiformis</name>
    <name type="synonym">Flexibacter filiformis</name>
    <dbReference type="NCBI Taxonomy" id="104663"/>
    <lineage>
        <taxon>Bacteria</taxon>
        <taxon>Pseudomonadati</taxon>
        <taxon>Bacteroidota</taxon>
        <taxon>Chitinophagia</taxon>
        <taxon>Chitinophagales</taxon>
        <taxon>Chitinophagaceae</taxon>
        <taxon>Chitinophaga</taxon>
    </lineage>
</organism>
<keyword evidence="2" id="KW-1185">Reference proteome</keyword>
<evidence type="ECO:0000313" key="1">
    <source>
        <dbReference type="EMBL" id="UPK72859.1"/>
    </source>
</evidence>
<dbReference type="RefSeq" id="WP_247815031.1">
    <property type="nucleotide sequence ID" value="NZ_CP095855.1"/>
</dbReference>